<dbReference type="EMBL" id="VZIZ01000033">
    <property type="protein sequence ID" value="KAF0567862.1"/>
    <property type="molecule type" value="Genomic_DNA"/>
</dbReference>
<keyword evidence="3" id="KW-0804">Transcription</keyword>
<dbReference type="Pfam" id="PF09339">
    <property type="entry name" value="HTH_IclR"/>
    <property type="match status" value="1"/>
</dbReference>
<evidence type="ECO:0000313" key="7">
    <source>
        <dbReference type="Proteomes" id="UP000471465"/>
    </source>
</evidence>
<evidence type="ECO:0000256" key="3">
    <source>
        <dbReference type="ARBA" id="ARBA00023163"/>
    </source>
</evidence>
<dbReference type="AlphaFoldDB" id="A0A6N7BXT7"/>
<organism evidence="6 7">
    <name type="scientific">Psychrobacter nivimaris</name>
    <dbReference type="NCBI Taxonomy" id="281738"/>
    <lineage>
        <taxon>Bacteria</taxon>
        <taxon>Pseudomonadati</taxon>
        <taxon>Pseudomonadota</taxon>
        <taxon>Gammaproteobacteria</taxon>
        <taxon>Moraxellales</taxon>
        <taxon>Moraxellaceae</taxon>
        <taxon>Psychrobacter</taxon>
    </lineage>
</organism>
<name>A0A6N7BXT7_9GAMM</name>
<dbReference type="InterPro" id="IPR014757">
    <property type="entry name" value="Tscrpt_reg_IclR_C"/>
</dbReference>
<dbReference type="InterPro" id="IPR029016">
    <property type="entry name" value="GAF-like_dom_sf"/>
</dbReference>
<keyword evidence="7" id="KW-1185">Reference proteome</keyword>
<keyword evidence="2" id="KW-0238">DNA-binding</keyword>
<evidence type="ECO:0000259" key="5">
    <source>
        <dbReference type="PROSITE" id="PS51078"/>
    </source>
</evidence>
<dbReference type="InterPro" id="IPR005471">
    <property type="entry name" value="Tscrpt_reg_IclR_N"/>
</dbReference>
<dbReference type="Pfam" id="PF01614">
    <property type="entry name" value="IclR_C"/>
    <property type="match status" value="1"/>
</dbReference>
<evidence type="ECO:0000259" key="4">
    <source>
        <dbReference type="PROSITE" id="PS51077"/>
    </source>
</evidence>
<comment type="caution">
    <text evidence="6">The sequence shown here is derived from an EMBL/GenBank/DDBJ whole genome shotgun (WGS) entry which is preliminary data.</text>
</comment>
<proteinExistence type="predicted"/>
<keyword evidence="1" id="KW-0805">Transcription regulation</keyword>
<gene>
    <name evidence="6" type="ORF">FQV37_1726</name>
</gene>
<evidence type="ECO:0000313" key="6">
    <source>
        <dbReference type="EMBL" id="KAF0567862.1"/>
    </source>
</evidence>
<reference evidence="6 7" key="1">
    <citation type="submission" date="2019-09" db="EMBL/GenBank/DDBJ databases">
        <title>Draft genome sequence of Psychrobacter nivimaris LAMA 639, in search for biotechnological relevant genes.</title>
        <authorList>
            <person name="Lima A.O.S."/>
            <person name="Staloch B.E.K."/>
            <person name="Freitas R.C."/>
            <person name="Niero H."/>
            <person name="Silva M.A.C."/>
        </authorList>
    </citation>
    <scope>NUCLEOTIDE SEQUENCE [LARGE SCALE GENOMIC DNA]</scope>
    <source>
        <strain evidence="6 7">LAMA 639</strain>
    </source>
</reference>
<dbReference type="PANTHER" id="PTHR30136">
    <property type="entry name" value="HELIX-TURN-HELIX TRANSCRIPTIONAL REGULATOR, ICLR FAMILY"/>
    <property type="match status" value="1"/>
</dbReference>
<feature type="domain" description="HTH iclR-type" evidence="4">
    <location>
        <begin position="45"/>
        <end position="107"/>
    </location>
</feature>
<dbReference type="GO" id="GO:0045892">
    <property type="term" value="P:negative regulation of DNA-templated transcription"/>
    <property type="evidence" value="ECO:0007669"/>
    <property type="project" value="TreeGrafter"/>
</dbReference>
<dbReference type="PROSITE" id="PS51077">
    <property type="entry name" value="HTH_ICLR"/>
    <property type="match status" value="1"/>
</dbReference>
<evidence type="ECO:0000256" key="2">
    <source>
        <dbReference type="ARBA" id="ARBA00023125"/>
    </source>
</evidence>
<dbReference type="GO" id="GO:0003677">
    <property type="term" value="F:DNA binding"/>
    <property type="evidence" value="ECO:0007669"/>
    <property type="project" value="UniProtKB-KW"/>
</dbReference>
<dbReference type="SUPFAM" id="SSF55781">
    <property type="entry name" value="GAF domain-like"/>
    <property type="match status" value="1"/>
</dbReference>
<dbReference type="SUPFAM" id="SSF46785">
    <property type="entry name" value="Winged helix' DNA-binding domain"/>
    <property type="match status" value="1"/>
</dbReference>
<dbReference type="PROSITE" id="PS51078">
    <property type="entry name" value="ICLR_ED"/>
    <property type="match status" value="1"/>
</dbReference>
<dbReference type="Gene3D" id="3.30.450.40">
    <property type="match status" value="1"/>
</dbReference>
<accession>A0A6N7BXT7</accession>
<dbReference type="Proteomes" id="UP000471465">
    <property type="component" value="Unassembled WGS sequence"/>
</dbReference>
<protein>
    <submittedName>
        <fullName evidence="6">Transcriptional regulator, IclR family</fullName>
    </submittedName>
</protein>
<dbReference type="PANTHER" id="PTHR30136:SF33">
    <property type="entry name" value="TRANSCRIPTIONAL REGULATORY PROTEIN"/>
    <property type="match status" value="1"/>
</dbReference>
<dbReference type="InterPro" id="IPR036388">
    <property type="entry name" value="WH-like_DNA-bd_sf"/>
</dbReference>
<sequence>MNLIGDNRRHMTNDTLTDEDANNEMHIELLEPIAEMRDKNDRQFVTALARGLELLRCFTPQRPYLGNQDLSQLTGLPKGTITRLTYTLVKLGYLKQSTTSSKYQLSTGVLGFGYTMMTNISINNLATPYMEELADYANSAVAMATRDRLMMVYLNVVQGAGSTTMQRNIGSYLPIHLSSMGRACLASMPPAEQEFILNAIRSKYKDDWLKIRRGLDKAFQDYEDYGYCFSISEWQKDVNAVAIALMHPTEGLLTFNCGAPSFILSRTKLEEDIAPRLLHMKNMIESNLYIS</sequence>
<feature type="domain" description="IclR-ED" evidence="5">
    <location>
        <begin position="108"/>
        <end position="290"/>
    </location>
</feature>
<dbReference type="Gene3D" id="1.10.10.10">
    <property type="entry name" value="Winged helix-like DNA-binding domain superfamily/Winged helix DNA-binding domain"/>
    <property type="match status" value="1"/>
</dbReference>
<evidence type="ECO:0000256" key="1">
    <source>
        <dbReference type="ARBA" id="ARBA00023015"/>
    </source>
</evidence>
<dbReference type="InterPro" id="IPR036390">
    <property type="entry name" value="WH_DNA-bd_sf"/>
</dbReference>
<dbReference type="SMART" id="SM00346">
    <property type="entry name" value="HTH_ICLR"/>
    <property type="match status" value="1"/>
</dbReference>
<dbReference type="InterPro" id="IPR050707">
    <property type="entry name" value="HTH_MetabolicPath_Reg"/>
</dbReference>
<dbReference type="GO" id="GO:0003700">
    <property type="term" value="F:DNA-binding transcription factor activity"/>
    <property type="evidence" value="ECO:0007669"/>
    <property type="project" value="TreeGrafter"/>
</dbReference>